<evidence type="ECO:0000256" key="7">
    <source>
        <dbReference type="ARBA" id="ARBA00023136"/>
    </source>
</evidence>
<organism evidence="10 11">
    <name type="scientific">Natronospira bacteriovora</name>
    <dbReference type="NCBI Taxonomy" id="3069753"/>
    <lineage>
        <taxon>Bacteria</taxon>
        <taxon>Pseudomonadati</taxon>
        <taxon>Pseudomonadota</taxon>
        <taxon>Gammaproteobacteria</taxon>
        <taxon>Natronospirales</taxon>
        <taxon>Natronospiraceae</taxon>
        <taxon>Natronospira</taxon>
    </lineage>
</organism>
<dbReference type="RefSeq" id="WP_306728498.1">
    <property type="nucleotide sequence ID" value="NZ_JAVDDT010000005.1"/>
</dbReference>
<feature type="domain" description="ABC transmembrane type-2" evidence="9">
    <location>
        <begin position="151"/>
        <end position="382"/>
    </location>
</feature>
<keyword evidence="6 8" id="KW-1133">Transmembrane helix</keyword>
<evidence type="ECO:0000256" key="6">
    <source>
        <dbReference type="ARBA" id="ARBA00022989"/>
    </source>
</evidence>
<evidence type="ECO:0000259" key="9">
    <source>
        <dbReference type="PROSITE" id="PS51012"/>
    </source>
</evidence>
<dbReference type="PANTHER" id="PTHR30294">
    <property type="entry name" value="MEMBRANE COMPONENT OF ABC TRANSPORTER YHHJ-RELATED"/>
    <property type="match status" value="1"/>
</dbReference>
<dbReference type="PROSITE" id="PS51012">
    <property type="entry name" value="ABC_TM2"/>
    <property type="match status" value="1"/>
</dbReference>
<reference evidence="10 11" key="1">
    <citation type="submission" date="2023-08" db="EMBL/GenBank/DDBJ databases">
        <title>Whole-genome sequencing of halo(alkali)philic microorganisms from hypersaline lakes.</title>
        <authorList>
            <person name="Sorokin D.Y."/>
            <person name="Abbas B."/>
            <person name="Merkel A.Y."/>
        </authorList>
    </citation>
    <scope>NUCLEOTIDE SEQUENCE [LARGE SCALE GENOMIC DNA]</scope>
    <source>
        <strain evidence="10 11">AB-CW4</strain>
    </source>
</reference>
<dbReference type="Proteomes" id="UP001239019">
    <property type="component" value="Unassembled WGS sequence"/>
</dbReference>
<comment type="caution">
    <text evidence="10">The sequence shown here is derived from an EMBL/GenBank/DDBJ whole genome shotgun (WGS) entry which is preliminary data.</text>
</comment>
<comment type="subcellular location">
    <subcellularLocation>
        <location evidence="1">Cell membrane</location>
        <topology evidence="1">Multi-pass membrane protein</topology>
    </subcellularLocation>
</comment>
<keyword evidence="11" id="KW-1185">Reference proteome</keyword>
<evidence type="ECO:0000313" key="11">
    <source>
        <dbReference type="Proteomes" id="UP001239019"/>
    </source>
</evidence>
<feature type="transmembrane region" description="Helical" evidence="8">
    <location>
        <begin position="306"/>
        <end position="334"/>
    </location>
</feature>
<dbReference type="InterPro" id="IPR013525">
    <property type="entry name" value="ABC2_TM"/>
</dbReference>
<keyword evidence="3" id="KW-0813">Transport</keyword>
<keyword evidence="7 8" id="KW-0472">Membrane</keyword>
<dbReference type="EMBL" id="JAVDDT010000005">
    <property type="protein sequence ID" value="MDQ2069999.1"/>
    <property type="molecule type" value="Genomic_DNA"/>
</dbReference>
<feature type="transmembrane region" description="Helical" evidence="8">
    <location>
        <begin position="354"/>
        <end position="380"/>
    </location>
</feature>
<evidence type="ECO:0000256" key="1">
    <source>
        <dbReference type="ARBA" id="ARBA00004651"/>
    </source>
</evidence>
<evidence type="ECO:0000256" key="2">
    <source>
        <dbReference type="ARBA" id="ARBA00007783"/>
    </source>
</evidence>
<evidence type="ECO:0000256" key="5">
    <source>
        <dbReference type="ARBA" id="ARBA00022692"/>
    </source>
</evidence>
<dbReference type="InterPro" id="IPR047817">
    <property type="entry name" value="ABC2_TM_bact-type"/>
</dbReference>
<dbReference type="Pfam" id="PF12698">
    <property type="entry name" value="ABC2_membrane_3"/>
    <property type="match status" value="1"/>
</dbReference>
<keyword evidence="4" id="KW-1003">Cell membrane</keyword>
<feature type="transmembrane region" description="Helical" evidence="8">
    <location>
        <begin position="21"/>
        <end position="41"/>
    </location>
</feature>
<proteinExistence type="inferred from homology"/>
<protein>
    <submittedName>
        <fullName evidence="10">ABC transporter permease</fullName>
    </submittedName>
</protein>
<dbReference type="InterPro" id="IPR051449">
    <property type="entry name" value="ABC-2_transporter_component"/>
</dbReference>
<feature type="transmembrane region" description="Helical" evidence="8">
    <location>
        <begin position="229"/>
        <end position="255"/>
    </location>
</feature>
<evidence type="ECO:0000256" key="4">
    <source>
        <dbReference type="ARBA" id="ARBA00022475"/>
    </source>
</evidence>
<gene>
    <name evidence="10" type="ORF">RBH19_08940</name>
</gene>
<name>A0ABU0W7J4_9GAMM</name>
<evidence type="ECO:0000313" key="10">
    <source>
        <dbReference type="EMBL" id="MDQ2069999.1"/>
    </source>
</evidence>
<feature type="transmembrane region" description="Helical" evidence="8">
    <location>
        <begin position="267"/>
        <end position="294"/>
    </location>
</feature>
<evidence type="ECO:0000256" key="3">
    <source>
        <dbReference type="ARBA" id="ARBA00022448"/>
    </source>
</evidence>
<dbReference type="PANTHER" id="PTHR30294:SF38">
    <property type="entry name" value="TRANSPORT PERMEASE PROTEIN"/>
    <property type="match status" value="1"/>
</dbReference>
<sequence>MMHRTLALLVKELKVLARDPHGLLVLFAMPAVFILVMSIALQDVFNDEGSVGSVQLRDDARDELSLSFREHLAGRLHLLPAEDAGTPGRDEILLILDDGFDQRLLALVEEETTAPALRLLAGNGVDGRSLQIVNGAIQMALGEALSDVEGDGEIGALLERLGRHAVEQQRPGRADPGAVVSSVQQSVPAWLVFGMFFVVIPLSTVLIGERQQGTLSRLRLTGVGPMHLLLSKVPAYLIVNLLQLMLMLAIGFWLVPLVGGEALSAPASALALLLVALSTGLAAIGFALLVGVIARTHMQATTVGGVFNIIFAAAGGIMVPRFVMADSMHAVAWLSPMGWALDGFLDAFLRTDALAVIALPITGLLAFGTVCLLLAMMILARRP</sequence>
<accession>A0ABU0W7J4</accession>
<evidence type="ECO:0000256" key="8">
    <source>
        <dbReference type="SAM" id="Phobius"/>
    </source>
</evidence>
<feature type="transmembrane region" description="Helical" evidence="8">
    <location>
        <begin position="189"/>
        <end position="208"/>
    </location>
</feature>
<keyword evidence="5 8" id="KW-0812">Transmembrane</keyword>
<comment type="similarity">
    <text evidence="2">Belongs to the ABC-2 integral membrane protein family.</text>
</comment>